<evidence type="ECO:0000256" key="5">
    <source>
        <dbReference type="ARBA" id="ARBA00022801"/>
    </source>
</evidence>
<evidence type="ECO:0000313" key="9">
    <source>
        <dbReference type="EMBL" id="KAA5545309.1"/>
    </source>
</evidence>
<accession>A0A5M6DGH9</accession>
<dbReference type="PANTHER" id="PTHR42693:SF42">
    <property type="entry name" value="ARYLSULFATASE G"/>
    <property type="match status" value="1"/>
</dbReference>
<dbReference type="GO" id="GO:0004065">
    <property type="term" value="F:arylsulfatase activity"/>
    <property type="evidence" value="ECO:0007669"/>
    <property type="project" value="TreeGrafter"/>
</dbReference>
<comment type="similarity">
    <text evidence="2">Belongs to the sulfatase family.</text>
</comment>
<feature type="chain" id="PRO_5024445979" evidence="7">
    <location>
        <begin position="25"/>
        <end position="499"/>
    </location>
</feature>
<dbReference type="PROSITE" id="PS00149">
    <property type="entry name" value="SULFATASE_2"/>
    <property type="match status" value="1"/>
</dbReference>
<dbReference type="EMBL" id="VWOX01000003">
    <property type="protein sequence ID" value="KAA5545309.1"/>
    <property type="molecule type" value="Genomic_DNA"/>
</dbReference>
<keyword evidence="6" id="KW-0106">Calcium</keyword>
<dbReference type="InterPro" id="IPR017850">
    <property type="entry name" value="Alkaline_phosphatase_core_sf"/>
</dbReference>
<evidence type="ECO:0000256" key="6">
    <source>
        <dbReference type="ARBA" id="ARBA00022837"/>
    </source>
</evidence>
<dbReference type="CDD" id="cd16144">
    <property type="entry name" value="ARS_like"/>
    <property type="match status" value="1"/>
</dbReference>
<name>A0A5M6DGH9_9BACT</name>
<keyword evidence="10" id="KW-1185">Reference proteome</keyword>
<dbReference type="InterPro" id="IPR000917">
    <property type="entry name" value="Sulfatase_N"/>
</dbReference>
<keyword evidence="4 7" id="KW-0732">Signal</keyword>
<dbReference type="PANTHER" id="PTHR42693">
    <property type="entry name" value="ARYLSULFATASE FAMILY MEMBER"/>
    <property type="match status" value="1"/>
</dbReference>
<reference evidence="9 10" key="1">
    <citation type="submission" date="2019-08" db="EMBL/GenBank/DDBJ databases">
        <authorList>
            <person name="Dhanesh K."/>
            <person name="Kumar G."/>
            <person name="Sasikala C."/>
            <person name="Venkata Ramana C."/>
        </authorList>
    </citation>
    <scope>NUCLEOTIDE SEQUENCE [LARGE SCALE GENOMIC DNA]</scope>
    <source>
        <strain evidence="9 10">JC645</strain>
    </source>
</reference>
<dbReference type="GO" id="GO:0046872">
    <property type="term" value="F:metal ion binding"/>
    <property type="evidence" value="ECO:0007669"/>
    <property type="project" value="UniProtKB-KW"/>
</dbReference>
<feature type="domain" description="Sulfatase N-terminal" evidence="8">
    <location>
        <begin position="32"/>
        <end position="356"/>
    </location>
</feature>
<comment type="caution">
    <text evidence="9">The sequence shown here is derived from an EMBL/GenBank/DDBJ whole genome shotgun (WGS) entry which is preliminary data.</text>
</comment>
<dbReference type="AlphaFoldDB" id="A0A5M6DGH9"/>
<organism evidence="9 10">
    <name type="scientific">Roseiconus nitratireducens</name>
    <dbReference type="NCBI Taxonomy" id="2605748"/>
    <lineage>
        <taxon>Bacteria</taxon>
        <taxon>Pseudomonadati</taxon>
        <taxon>Planctomycetota</taxon>
        <taxon>Planctomycetia</taxon>
        <taxon>Pirellulales</taxon>
        <taxon>Pirellulaceae</taxon>
        <taxon>Roseiconus</taxon>
    </lineage>
</organism>
<dbReference type="RefSeq" id="WP_150075579.1">
    <property type="nucleotide sequence ID" value="NZ_VWOX01000003.1"/>
</dbReference>
<dbReference type="InterPro" id="IPR050738">
    <property type="entry name" value="Sulfatase"/>
</dbReference>
<proteinExistence type="inferred from homology"/>
<dbReference type="SUPFAM" id="SSF53649">
    <property type="entry name" value="Alkaline phosphatase-like"/>
    <property type="match status" value="1"/>
</dbReference>
<feature type="signal peptide" evidence="7">
    <location>
        <begin position="1"/>
        <end position="24"/>
    </location>
</feature>
<evidence type="ECO:0000313" key="10">
    <source>
        <dbReference type="Proteomes" id="UP000324479"/>
    </source>
</evidence>
<protein>
    <submittedName>
        <fullName evidence="9">Sulfatase</fullName>
    </submittedName>
</protein>
<dbReference type="Pfam" id="PF00884">
    <property type="entry name" value="Sulfatase"/>
    <property type="match status" value="1"/>
</dbReference>
<evidence type="ECO:0000256" key="1">
    <source>
        <dbReference type="ARBA" id="ARBA00001913"/>
    </source>
</evidence>
<evidence type="ECO:0000256" key="2">
    <source>
        <dbReference type="ARBA" id="ARBA00008779"/>
    </source>
</evidence>
<evidence type="ECO:0000256" key="4">
    <source>
        <dbReference type="ARBA" id="ARBA00022729"/>
    </source>
</evidence>
<dbReference type="Gene3D" id="3.40.720.10">
    <property type="entry name" value="Alkaline Phosphatase, subunit A"/>
    <property type="match status" value="1"/>
</dbReference>
<keyword evidence="3" id="KW-0479">Metal-binding</keyword>
<comment type="cofactor">
    <cofactor evidence="1">
        <name>Ca(2+)</name>
        <dbReference type="ChEBI" id="CHEBI:29108"/>
    </cofactor>
</comment>
<gene>
    <name evidence="9" type="ORF">FYK55_06540</name>
</gene>
<sequence length="499" mass="55809">MSRLFSRFLLAILLVLGAVEVLPAAQASAERPNIVLIFVDDLGWKDVGCYGNEFVETPNIDQLAAEGVRFTNFYASGAVCSPTRCALQSGQNQARIGITAHIPGHWRPFERVQTPRPTNAMPSETVTVAESLKQAGYTTGYIGKWHLGSGELFSPGGQGYDFDAEINGPHFEGKYRARRKDLKPKAGQYRTEFETDLARGFIQRSSEKPFFLMISPFAVHIPLGAMSSKVEKYRAKAGDNPDTHLPHPIYAAMIEHVDDMVGRIMDQLRQSGLDRNTMVVFTSDNGGLYRRYDFNPEADRSVSVQKPLRGEKGTLFEGGIRVPLIIRYPGVAAQGKVCDEPTITHDFYPTFVELAGGSLPENQPIDGVNLLPLIRDPQGSLGREALYWHYPHYHHDRPSSAIRQGDWKLIEYIDGTGQTLLFNLADDLGETTDLSQSNPGRTQQLRQQLSRWRNSVVARMPIPNPHYDPDRAGEWWSVRTGKPIDSQARKRFPATEKDL</sequence>
<keyword evidence="5" id="KW-0378">Hydrolase</keyword>
<dbReference type="Gene3D" id="3.30.1120.10">
    <property type="match status" value="1"/>
</dbReference>
<evidence type="ECO:0000259" key="8">
    <source>
        <dbReference type="Pfam" id="PF00884"/>
    </source>
</evidence>
<dbReference type="Proteomes" id="UP000324479">
    <property type="component" value="Unassembled WGS sequence"/>
</dbReference>
<dbReference type="InterPro" id="IPR024607">
    <property type="entry name" value="Sulfatase_CS"/>
</dbReference>
<evidence type="ECO:0000256" key="7">
    <source>
        <dbReference type="SAM" id="SignalP"/>
    </source>
</evidence>
<evidence type="ECO:0000256" key="3">
    <source>
        <dbReference type="ARBA" id="ARBA00022723"/>
    </source>
</evidence>